<dbReference type="NCBIfam" id="NF033788">
    <property type="entry name" value="HTH_metalloreg"/>
    <property type="match status" value="1"/>
</dbReference>
<dbReference type="InterPro" id="IPR036390">
    <property type="entry name" value="WH_DNA-bd_sf"/>
</dbReference>
<evidence type="ECO:0000256" key="2">
    <source>
        <dbReference type="ARBA" id="ARBA00023125"/>
    </source>
</evidence>
<dbReference type="EMBL" id="JACJLU010000008">
    <property type="protein sequence ID" value="MBM6831785.1"/>
    <property type="molecule type" value="Genomic_DNA"/>
</dbReference>
<dbReference type="PRINTS" id="PR00778">
    <property type="entry name" value="HTHARSR"/>
</dbReference>
<keyword evidence="2" id="KW-0238">DNA-binding</keyword>
<dbReference type="InterPro" id="IPR051081">
    <property type="entry name" value="HTH_MetalResp_TranReg"/>
</dbReference>
<dbReference type="CDD" id="cd00090">
    <property type="entry name" value="HTH_ARSR"/>
    <property type="match status" value="1"/>
</dbReference>
<sequence>MSFMQMSFPHIHGHQDDEILDHIANIDDFQIVAKRFDLLSDTTRLKIFWILCHREKCVLELSKMMQITSAAISHHLKALKEAGLILSRRKKKEVYYQVAESKETKFLHDMIEDLLNIACPGDQEQ</sequence>
<dbReference type="PANTHER" id="PTHR33154">
    <property type="entry name" value="TRANSCRIPTIONAL REGULATOR, ARSR FAMILY"/>
    <property type="match status" value="1"/>
</dbReference>
<reference evidence="5 6" key="1">
    <citation type="journal article" date="2021" name="Sci. Rep.">
        <title>The distribution of antibiotic resistance genes in chicken gut microbiota commensals.</title>
        <authorList>
            <person name="Juricova H."/>
            <person name="Matiasovicova J."/>
            <person name="Kubasova T."/>
            <person name="Cejkova D."/>
            <person name="Rychlik I."/>
        </authorList>
    </citation>
    <scope>NUCLEOTIDE SEQUENCE [LARGE SCALE GENOMIC DNA]</scope>
    <source>
        <strain evidence="5 6">An423</strain>
    </source>
</reference>
<dbReference type="InterPro" id="IPR001845">
    <property type="entry name" value="HTH_ArsR_DNA-bd_dom"/>
</dbReference>
<evidence type="ECO:0000313" key="5">
    <source>
        <dbReference type="EMBL" id="MBM6831785.1"/>
    </source>
</evidence>
<protein>
    <submittedName>
        <fullName evidence="5">Winged helix-turn-helix transcriptional regulator</fullName>
    </submittedName>
</protein>
<dbReference type="Proteomes" id="UP000775500">
    <property type="component" value="Unassembled WGS sequence"/>
</dbReference>
<feature type="domain" description="HTH arsR-type" evidence="4">
    <location>
        <begin position="24"/>
        <end position="118"/>
    </location>
</feature>
<comment type="caution">
    <text evidence="5">The sequence shown here is derived from an EMBL/GenBank/DDBJ whole genome shotgun (WGS) entry which is preliminary data.</text>
</comment>
<name>A0ABS2FQR9_9FIRM</name>
<dbReference type="InterPro" id="IPR036388">
    <property type="entry name" value="WH-like_DNA-bd_sf"/>
</dbReference>
<dbReference type="PANTHER" id="PTHR33154:SF18">
    <property type="entry name" value="ARSENICAL RESISTANCE OPERON REPRESSOR"/>
    <property type="match status" value="1"/>
</dbReference>
<dbReference type="PROSITE" id="PS50987">
    <property type="entry name" value="HTH_ARSR_2"/>
    <property type="match status" value="1"/>
</dbReference>
<keyword evidence="6" id="KW-1185">Reference proteome</keyword>
<evidence type="ECO:0000256" key="1">
    <source>
        <dbReference type="ARBA" id="ARBA00023015"/>
    </source>
</evidence>
<dbReference type="SUPFAM" id="SSF46785">
    <property type="entry name" value="Winged helix' DNA-binding domain"/>
    <property type="match status" value="1"/>
</dbReference>
<accession>A0ABS2FQR9</accession>
<evidence type="ECO:0000256" key="3">
    <source>
        <dbReference type="ARBA" id="ARBA00023163"/>
    </source>
</evidence>
<proteinExistence type="predicted"/>
<gene>
    <name evidence="5" type="ORF">H5982_06650</name>
</gene>
<evidence type="ECO:0000259" key="4">
    <source>
        <dbReference type="PROSITE" id="PS50987"/>
    </source>
</evidence>
<keyword evidence="1" id="KW-0805">Transcription regulation</keyword>
<evidence type="ECO:0000313" key="6">
    <source>
        <dbReference type="Proteomes" id="UP000775500"/>
    </source>
</evidence>
<dbReference type="Gene3D" id="1.10.10.10">
    <property type="entry name" value="Winged helix-like DNA-binding domain superfamily/Winged helix DNA-binding domain"/>
    <property type="match status" value="1"/>
</dbReference>
<dbReference type="InterPro" id="IPR011991">
    <property type="entry name" value="ArsR-like_HTH"/>
</dbReference>
<dbReference type="Pfam" id="PF01022">
    <property type="entry name" value="HTH_5"/>
    <property type="match status" value="1"/>
</dbReference>
<organism evidence="5 6">
    <name type="scientific">Faecalicoccus acidiformans</name>
    <dbReference type="NCBI Taxonomy" id="915173"/>
    <lineage>
        <taxon>Bacteria</taxon>
        <taxon>Bacillati</taxon>
        <taxon>Bacillota</taxon>
        <taxon>Erysipelotrichia</taxon>
        <taxon>Erysipelotrichales</taxon>
        <taxon>Erysipelotrichaceae</taxon>
        <taxon>Faecalicoccus</taxon>
    </lineage>
</organism>
<dbReference type="SMART" id="SM00418">
    <property type="entry name" value="HTH_ARSR"/>
    <property type="match status" value="1"/>
</dbReference>
<keyword evidence="3" id="KW-0804">Transcription</keyword>